<organism evidence="2 3">
    <name type="scientific">Chitinophaga defluvii</name>
    <dbReference type="NCBI Taxonomy" id="3163343"/>
    <lineage>
        <taxon>Bacteria</taxon>
        <taxon>Pseudomonadati</taxon>
        <taxon>Bacteroidota</taxon>
        <taxon>Chitinophagia</taxon>
        <taxon>Chitinophagales</taxon>
        <taxon>Chitinophagaceae</taxon>
        <taxon>Chitinophaga</taxon>
    </lineage>
</organism>
<evidence type="ECO:0000313" key="2">
    <source>
        <dbReference type="EMBL" id="MET6999739.1"/>
    </source>
</evidence>
<keyword evidence="3" id="KW-1185">Reference proteome</keyword>
<dbReference type="EMBL" id="JBEXAC010000002">
    <property type="protein sequence ID" value="MET6999739.1"/>
    <property type="molecule type" value="Genomic_DNA"/>
</dbReference>
<gene>
    <name evidence="2" type="ORF">ABR189_20280</name>
</gene>
<keyword evidence="1" id="KW-1015">Disulfide bond</keyword>
<dbReference type="InterPro" id="IPR008977">
    <property type="entry name" value="PHM/PNGase_F_dom_sf"/>
</dbReference>
<dbReference type="Gene3D" id="2.60.120.230">
    <property type="match status" value="1"/>
</dbReference>
<dbReference type="SUPFAM" id="SSF49742">
    <property type="entry name" value="PHM/PNGase F"/>
    <property type="match status" value="2"/>
</dbReference>
<protein>
    <submittedName>
        <fullName evidence="2">Cytochrome c</fullName>
    </submittedName>
</protein>
<dbReference type="RefSeq" id="WP_354662301.1">
    <property type="nucleotide sequence ID" value="NZ_JBEXAC010000002.1"/>
</dbReference>
<accession>A0ABV2TCB4</accession>
<dbReference type="Gene3D" id="2.60.120.310">
    <property type="entry name" value="Copper type II, ascorbate-dependent monooxygenase, N-terminal domain"/>
    <property type="match status" value="1"/>
</dbReference>
<proteinExistence type="predicted"/>
<reference evidence="2 3" key="1">
    <citation type="submission" date="2024-06" db="EMBL/GenBank/DDBJ databases">
        <title>Chitinophaga defluvii sp. nov., isolated from municipal sewage.</title>
        <authorList>
            <person name="Zhang L."/>
        </authorList>
    </citation>
    <scope>NUCLEOTIDE SEQUENCE [LARGE SCALE GENOMIC DNA]</scope>
    <source>
        <strain evidence="2 3">H8</strain>
    </source>
</reference>
<dbReference type="InterPro" id="IPR014784">
    <property type="entry name" value="Cu2_ascorb_mOase-like_C"/>
</dbReference>
<dbReference type="InterPro" id="IPR036939">
    <property type="entry name" value="Cu2_ascorb_mOase_N_sf"/>
</dbReference>
<dbReference type="Proteomes" id="UP001549749">
    <property type="component" value="Unassembled WGS sequence"/>
</dbReference>
<name>A0ABV2TCB4_9BACT</name>
<comment type="caution">
    <text evidence="2">The sequence shown here is derived from an EMBL/GenBank/DDBJ whole genome shotgun (WGS) entry which is preliminary data.</text>
</comment>
<sequence>MQFIKSIIVTLLIVLPGCFTMYAQEVTFNKDIAPLIHRSCTPCHRPGESGPFSLITYEDVAKRASFIKTVTRNRYMPPWKPDVHDTLFINNRKLSEKEIQVIATWVNNKMPRGENRKNTTIPIPSFNTGTQYNRLPDLVLKMQRPFLIKGDNMERFIVFKIPYELPDSANVEAVEFISANKKLVHHANFAICAAPEKEDIHAGDDFINVTEDDRSKYIQYDAFQKNMVYYGGWIPGAAYESYPKGMGWVMPRKGVILLTMHYAPQGKEEQDISGLNLFFTKSTIKRKINLISIGSGGIGEKDIDPYFFIPAEKIKTFQVKVVTPGMDQSVLYVWPHMHLLGKKFRAYAVSPKGDTIQLVTIPEWDFNWQELYRFKHLVKIPQGSVLTVEGSYDNTSNNPNNPFHPPQTIYSSGDMKSTDEMLTLVMLTFPYQKGDETLELVQP</sequence>
<evidence type="ECO:0000313" key="3">
    <source>
        <dbReference type="Proteomes" id="UP001549749"/>
    </source>
</evidence>
<evidence type="ECO:0000256" key="1">
    <source>
        <dbReference type="ARBA" id="ARBA00023157"/>
    </source>
</evidence>